<dbReference type="Gene3D" id="3.40.50.720">
    <property type="entry name" value="NAD(P)-binding Rossmann-like Domain"/>
    <property type="match status" value="1"/>
</dbReference>
<name>X1D3Q7_9ZZZZ</name>
<comment type="caution">
    <text evidence="1">The sequence shown here is derived from an EMBL/GenBank/DDBJ whole genome shotgun (WGS) entry which is preliminary data.</text>
</comment>
<protein>
    <submittedName>
        <fullName evidence="1">Uncharacterized protein</fullName>
    </submittedName>
</protein>
<reference evidence="1" key="1">
    <citation type="journal article" date="2014" name="Front. Microbiol.">
        <title>High frequency of phylogenetically diverse reductive dehalogenase-homologous genes in deep subseafloor sedimentary metagenomes.</title>
        <authorList>
            <person name="Kawai M."/>
            <person name="Futagami T."/>
            <person name="Toyoda A."/>
            <person name="Takaki Y."/>
            <person name="Nishi S."/>
            <person name="Hori S."/>
            <person name="Arai W."/>
            <person name="Tsubouchi T."/>
            <person name="Morono Y."/>
            <person name="Uchiyama I."/>
            <person name="Ito T."/>
            <person name="Fujiyama A."/>
            <person name="Inagaki F."/>
            <person name="Takami H."/>
        </authorList>
    </citation>
    <scope>NUCLEOTIDE SEQUENCE</scope>
    <source>
        <strain evidence="1">Expedition CK06-06</strain>
    </source>
</reference>
<dbReference type="AlphaFoldDB" id="X1D3Q7"/>
<feature type="non-terminal residue" evidence="1">
    <location>
        <position position="79"/>
    </location>
</feature>
<proteinExistence type="predicted"/>
<organism evidence="1">
    <name type="scientific">marine sediment metagenome</name>
    <dbReference type="NCBI Taxonomy" id="412755"/>
    <lineage>
        <taxon>unclassified sequences</taxon>
        <taxon>metagenomes</taxon>
        <taxon>ecological metagenomes</taxon>
    </lineage>
</organism>
<gene>
    <name evidence="1" type="ORF">S01H4_63459</name>
</gene>
<evidence type="ECO:0000313" key="1">
    <source>
        <dbReference type="EMBL" id="GAH14827.1"/>
    </source>
</evidence>
<dbReference type="EMBL" id="BART01038170">
    <property type="protein sequence ID" value="GAH14827.1"/>
    <property type="molecule type" value="Genomic_DNA"/>
</dbReference>
<accession>X1D3Q7</accession>
<sequence length="79" mass="9462">MNKINFFDKLFYPKTLAFIGANPRRIWHLSGYINRFPKDSLYIVSNYYDELMENHEEFIDGVNIYKDISEIPDEIDHSV</sequence>